<evidence type="ECO:0000256" key="9">
    <source>
        <dbReference type="HAMAP-Rule" id="MF_00336"/>
    </source>
</evidence>
<name>A0A5M9WTZ6_PAEAM</name>
<comment type="function">
    <text evidence="9">Catalyzes a mechanistically unusual reaction, the ATP-dependent insertion of CO2 between the N7 and N8 nitrogen atoms of 7,8-diaminopelargonic acid (DAPA, also called 7,8-diammoniononanoate) to form a ureido ring.</text>
</comment>
<feature type="binding site" evidence="9">
    <location>
        <position position="54"/>
    </location>
    <ligand>
        <name>Mg(2+)</name>
        <dbReference type="ChEBI" id="CHEBI:18420"/>
    </ligand>
</feature>
<evidence type="ECO:0000256" key="2">
    <source>
        <dbReference type="ARBA" id="ARBA00022598"/>
    </source>
</evidence>
<comment type="catalytic activity">
    <reaction evidence="8">
        <text>(7R,8S)-8-amino-7-(carboxyamino)nonanoate + ATP = (4R,5S)-dethiobiotin + ADP + phosphate + H(+)</text>
        <dbReference type="Rhea" id="RHEA:63684"/>
        <dbReference type="ChEBI" id="CHEBI:15378"/>
        <dbReference type="ChEBI" id="CHEBI:30616"/>
        <dbReference type="ChEBI" id="CHEBI:43474"/>
        <dbReference type="ChEBI" id="CHEBI:149470"/>
        <dbReference type="ChEBI" id="CHEBI:149473"/>
        <dbReference type="ChEBI" id="CHEBI:456216"/>
    </reaction>
</comment>
<evidence type="ECO:0000256" key="8">
    <source>
        <dbReference type="ARBA" id="ARBA00047386"/>
    </source>
</evidence>
<evidence type="ECO:0000256" key="1">
    <source>
        <dbReference type="ARBA" id="ARBA00022490"/>
    </source>
</evidence>
<dbReference type="HAMAP" id="MF_00336">
    <property type="entry name" value="BioD"/>
    <property type="match status" value="1"/>
</dbReference>
<dbReference type="Gene3D" id="3.40.50.300">
    <property type="entry name" value="P-loop containing nucleotide triphosphate hydrolases"/>
    <property type="match status" value="1"/>
</dbReference>
<feature type="binding site" evidence="9">
    <location>
        <begin position="115"/>
        <end position="118"/>
    </location>
    <ligand>
        <name>ATP</name>
        <dbReference type="ChEBI" id="CHEBI:30616"/>
    </ligand>
</feature>
<dbReference type="InterPro" id="IPR004472">
    <property type="entry name" value="DTB_synth_BioD"/>
</dbReference>
<evidence type="ECO:0000256" key="4">
    <source>
        <dbReference type="ARBA" id="ARBA00022741"/>
    </source>
</evidence>
<dbReference type="GO" id="GO:0005829">
    <property type="term" value="C:cytosol"/>
    <property type="evidence" value="ECO:0007669"/>
    <property type="project" value="TreeGrafter"/>
</dbReference>
<keyword evidence="4 9" id="KW-0547">Nucleotide-binding</keyword>
<dbReference type="RefSeq" id="WP_123064815.1">
    <property type="nucleotide sequence ID" value="NZ_RIAS01000007.1"/>
</dbReference>
<gene>
    <name evidence="9 10" type="primary">bioD</name>
    <name evidence="10" type="ORF">EC604_14290</name>
</gene>
<dbReference type="EMBL" id="RIAS01000007">
    <property type="protein sequence ID" value="KAA8785012.1"/>
    <property type="molecule type" value="Genomic_DNA"/>
</dbReference>
<keyword evidence="5 9" id="KW-0093">Biotin biosynthesis</keyword>
<protein>
    <recommendedName>
        <fullName evidence="9">ATP-dependent dethiobiotin synthetase BioD</fullName>
        <ecNumber evidence="9">6.3.3.3</ecNumber>
    </recommendedName>
    <alternativeName>
        <fullName evidence="9">DTB synthetase</fullName>
        <shortName evidence="9">DTBS</shortName>
    </alternativeName>
    <alternativeName>
        <fullName evidence="9">Dethiobiotin synthase</fullName>
    </alternativeName>
</protein>
<comment type="subcellular location">
    <subcellularLocation>
        <location evidence="9">Cytoplasm</location>
    </subcellularLocation>
</comment>
<keyword evidence="2 9" id="KW-0436">Ligase</keyword>
<feature type="binding site" evidence="9">
    <location>
        <begin position="15"/>
        <end position="20"/>
    </location>
    <ligand>
        <name>ATP</name>
        <dbReference type="ChEBI" id="CHEBI:30616"/>
    </ligand>
</feature>
<evidence type="ECO:0000313" key="10">
    <source>
        <dbReference type="EMBL" id="KAA8785012.1"/>
    </source>
</evidence>
<feature type="binding site" evidence="9">
    <location>
        <position position="19"/>
    </location>
    <ligand>
        <name>Mg(2+)</name>
        <dbReference type="ChEBI" id="CHEBI:18420"/>
    </ligand>
</feature>
<evidence type="ECO:0000256" key="6">
    <source>
        <dbReference type="ARBA" id="ARBA00022840"/>
    </source>
</evidence>
<feature type="active site" evidence="9">
    <location>
        <position position="40"/>
    </location>
</feature>
<dbReference type="PANTHER" id="PTHR43210">
    <property type="entry name" value="DETHIOBIOTIN SYNTHETASE"/>
    <property type="match status" value="1"/>
</dbReference>
<dbReference type="EC" id="6.3.3.3" evidence="9"/>
<dbReference type="UniPathway" id="UPA00078">
    <property type="reaction ID" value="UER00161"/>
</dbReference>
<keyword evidence="7 9" id="KW-0460">Magnesium</keyword>
<organism evidence="10 11">
    <name type="scientific">Paenibacillus amylolyticus</name>
    <dbReference type="NCBI Taxonomy" id="1451"/>
    <lineage>
        <taxon>Bacteria</taxon>
        <taxon>Bacillati</taxon>
        <taxon>Bacillota</taxon>
        <taxon>Bacilli</taxon>
        <taxon>Bacillales</taxon>
        <taxon>Paenibacillaceae</taxon>
        <taxon>Paenibacillus</taxon>
    </lineage>
</organism>
<dbReference type="PANTHER" id="PTHR43210:SF2">
    <property type="entry name" value="ATP-DEPENDENT DETHIOBIOTIN SYNTHETASE BIOD 2"/>
    <property type="match status" value="1"/>
</dbReference>
<feature type="binding site" evidence="9">
    <location>
        <position position="44"/>
    </location>
    <ligand>
        <name>substrate</name>
    </ligand>
</feature>
<dbReference type="Proteomes" id="UP000323664">
    <property type="component" value="Unassembled WGS sequence"/>
</dbReference>
<keyword evidence="1 9" id="KW-0963">Cytoplasm</keyword>
<keyword evidence="3 9" id="KW-0479">Metal-binding</keyword>
<comment type="cofactor">
    <cofactor evidence="9">
        <name>Mg(2+)</name>
        <dbReference type="ChEBI" id="CHEBI:18420"/>
    </cofactor>
</comment>
<evidence type="ECO:0000256" key="5">
    <source>
        <dbReference type="ARBA" id="ARBA00022756"/>
    </source>
</evidence>
<feature type="binding site" evidence="9">
    <location>
        <position position="54"/>
    </location>
    <ligand>
        <name>ATP</name>
        <dbReference type="ChEBI" id="CHEBI:30616"/>
    </ligand>
</feature>
<comment type="pathway">
    <text evidence="9">Cofactor biosynthesis; biotin biosynthesis; biotin from 7,8-diaminononanoate: step 1/2.</text>
</comment>
<proteinExistence type="inferred from homology"/>
<dbReference type="NCBIfam" id="TIGR00347">
    <property type="entry name" value="bioD"/>
    <property type="match status" value="1"/>
</dbReference>
<dbReference type="GO" id="GO:0005524">
    <property type="term" value="F:ATP binding"/>
    <property type="evidence" value="ECO:0007669"/>
    <property type="project" value="UniProtKB-UniRule"/>
</dbReference>
<accession>A0A5M9WTZ6</accession>
<comment type="similarity">
    <text evidence="9">Belongs to the dethiobiotin synthetase family.</text>
</comment>
<comment type="caution">
    <text evidence="9">Lacks conserved residue(s) required for the propagation of feature annotation.</text>
</comment>
<evidence type="ECO:0000256" key="7">
    <source>
        <dbReference type="ARBA" id="ARBA00022842"/>
    </source>
</evidence>
<comment type="subunit">
    <text evidence="9">Homodimer.</text>
</comment>
<dbReference type="PIRSF" id="PIRSF006755">
    <property type="entry name" value="DTB_synth"/>
    <property type="match status" value="1"/>
</dbReference>
<comment type="catalytic activity">
    <reaction evidence="9">
        <text>(7R,8S)-7,8-diammoniononanoate + CO2 + ATP = (4R,5S)-dethiobiotin + ADP + phosphate + 3 H(+)</text>
        <dbReference type="Rhea" id="RHEA:15805"/>
        <dbReference type="ChEBI" id="CHEBI:15378"/>
        <dbReference type="ChEBI" id="CHEBI:16526"/>
        <dbReference type="ChEBI" id="CHEBI:30616"/>
        <dbReference type="ChEBI" id="CHEBI:43474"/>
        <dbReference type="ChEBI" id="CHEBI:149469"/>
        <dbReference type="ChEBI" id="CHEBI:149473"/>
        <dbReference type="ChEBI" id="CHEBI:456216"/>
        <dbReference type="EC" id="6.3.3.3"/>
    </reaction>
</comment>
<comment type="caution">
    <text evidence="10">The sequence shown here is derived from an EMBL/GenBank/DDBJ whole genome shotgun (WGS) entry which is preliminary data.</text>
</comment>
<feature type="binding site" evidence="9">
    <location>
        <position position="115"/>
    </location>
    <ligand>
        <name>Mg(2+)</name>
        <dbReference type="ChEBI" id="CHEBI:18420"/>
    </ligand>
</feature>
<dbReference type="GO" id="GO:0009102">
    <property type="term" value="P:biotin biosynthetic process"/>
    <property type="evidence" value="ECO:0007669"/>
    <property type="project" value="UniProtKB-UniRule"/>
</dbReference>
<dbReference type="Pfam" id="PF13500">
    <property type="entry name" value="AAA_26"/>
    <property type="match status" value="1"/>
</dbReference>
<sequence>MNGKQGLFVTGTDTGVGKTVIAGALVAALRAEGGNVGVWKPVQTGGLPGDGTTDAELLLKYTGMDSYAEDIASFTFEAPLAPMLAAKQAGLNITLQDILSAGESIRNRYDSVFIEGAGGVAVPITEDASTADLIAELQTSVLIVARSGLGTINHTLLTMEYLERRGISILGFILNDGLSGELCLDPSVETNGRIIEQYSGIPCLGHFPELAGEIDSKRLIHAVQATINLSPVRDALTIRKMEEYR</sequence>
<dbReference type="GO" id="GO:0004141">
    <property type="term" value="F:dethiobiotin synthase activity"/>
    <property type="evidence" value="ECO:0007669"/>
    <property type="project" value="UniProtKB-UniRule"/>
</dbReference>
<dbReference type="AlphaFoldDB" id="A0A5M9WTZ6"/>
<feature type="binding site" evidence="9">
    <location>
        <begin position="175"/>
        <end position="176"/>
    </location>
    <ligand>
        <name>ATP</name>
        <dbReference type="ChEBI" id="CHEBI:30616"/>
    </ligand>
</feature>
<reference evidence="10 11" key="1">
    <citation type="journal article" date="2019" name="J. Ind. Microbiol. Biotechnol.">
        <title>Paenibacillus amylolyticus 27C64 has a diverse set of carbohydrate-active enzymes and complete pectin deconstruction system.</title>
        <authorList>
            <person name="Keggi C."/>
            <person name="Doran-Peterson J."/>
        </authorList>
    </citation>
    <scope>NUCLEOTIDE SEQUENCE [LARGE SCALE GENOMIC DNA]</scope>
    <source>
        <strain evidence="10 11">27C64</strain>
    </source>
</reference>
<feature type="binding site" evidence="9">
    <location>
        <begin position="208"/>
        <end position="210"/>
    </location>
    <ligand>
        <name>ATP</name>
        <dbReference type="ChEBI" id="CHEBI:30616"/>
    </ligand>
</feature>
<dbReference type="OrthoDB" id="9802097at2"/>
<dbReference type="InterPro" id="IPR027417">
    <property type="entry name" value="P-loop_NTPase"/>
</dbReference>
<dbReference type="CDD" id="cd03109">
    <property type="entry name" value="DTBS"/>
    <property type="match status" value="1"/>
</dbReference>
<dbReference type="GO" id="GO:0000287">
    <property type="term" value="F:magnesium ion binding"/>
    <property type="evidence" value="ECO:0007669"/>
    <property type="project" value="UniProtKB-UniRule"/>
</dbReference>
<keyword evidence="6 9" id="KW-0067">ATP-binding</keyword>
<evidence type="ECO:0000313" key="11">
    <source>
        <dbReference type="Proteomes" id="UP000323664"/>
    </source>
</evidence>
<evidence type="ECO:0000256" key="3">
    <source>
        <dbReference type="ARBA" id="ARBA00022723"/>
    </source>
</evidence>
<dbReference type="SUPFAM" id="SSF52540">
    <property type="entry name" value="P-loop containing nucleoside triphosphate hydrolases"/>
    <property type="match status" value="1"/>
</dbReference>